<evidence type="ECO:0000256" key="1">
    <source>
        <dbReference type="SAM" id="SignalP"/>
    </source>
</evidence>
<name>F1YDW3_9ACTN</name>
<protein>
    <submittedName>
        <fullName evidence="2">Uncharacterized protein</fullName>
    </submittedName>
</protein>
<keyword evidence="3" id="KW-1185">Reference proteome</keyword>
<dbReference type="eggNOG" id="ENOG5031VZ5">
    <property type="taxonomic scope" value="Bacteria"/>
</dbReference>
<evidence type="ECO:0000313" key="3">
    <source>
        <dbReference type="Proteomes" id="UP000035065"/>
    </source>
</evidence>
<dbReference type="Gene3D" id="2.60.40.2880">
    <property type="entry name" value="MmpS1-5, C-terminal soluble domain"/>
    <property type="match status" value="1"/>
</dbReference>
<sequence>MSFINRTAIAGTVAAAAALAGVVTAGLVTAAPAGADTEFPTVGDGVRYEFYSDVQNNEGAYWYDADNDLEERSRVSLPARTEDRTGWYGVVSFTSRSKYQLTGATIQTDGYFAACRVYVNGTLDSSDSARGRYAMATC</sequence>
<organism evidence="2 3">
    <name type="scientific">Gordonia neofelifaecis NRRL B-59395</name>
    <dbReference type="NCBI Taxonomy" id="644548"/>
    <lineage>
        <taxon>Bacteria</taxon>
        <taxon>Bacillati</taxon>
        <taxon>Actinomycetota</taxon>
        <taxon>Actinomycetes</taxon>
        <taxon>Mycobacteriales</taxon>
        <taxon>Gordoniaceae</taxon>
        <taxon>Gordonia</taxon>
    </lineage>
</organism>
<accession>F1YDW3</accession>
<dbReference type="OrthoDB" id="4379491at2"/>
<keyword evidence="1" id="KW-0732">Signal</keyword>
<dbReference type="EMBL" id="AEUD01000001">
    <property type="protein sequence ID" value="EGD57053.1"/>
    <property type="molecule type" value="Genomic_DNA"/>
</dbReference>
<reference evidence="2 3" key="1">
    <citation type="journal article" date="2011" name="J. Bacteriol.">
        <title>Draft Genome Sequence of Gordonia neofelifaecis NRRL B-59395, a Cholesterol-Degrading Actinomycete.</title>
        <authorList>
            <person name="Ge F."/>
            <person name="Li W."/>
            <person name="Chen G."/>
            <person name="Liu Y."/>
            <person name="Zhang G."/>
            <person name="Yong B."/>
            <person name="Wang Q."/>
            <person name="Wang N."/>
            <person name="Huang Z."/>
            <person name="Li W."/>
            <person name="Wang J."/>
            <person name="Wu C."/>
            <person name="Xie Q."/>
            <person name="Liu G."/>
        </authorList>
    </citation>
    <scope>NUCLEOTIDE SEQUENCE [LARGE SCALE GENOMIC DNA]</scope>
    <source>
        <strain evidence="2 3">NRRL B-59395</strain>
    </source>
</reference>
<dbReference type="Proteomes" id="UP000035065">
    <property type="component" value="Unassembled WGS sequence"/>
</dbReference>
<gene>
    <name evidence="2" type="ORF">SCNU_01715</name>
</gene>
<evidence type="ECO:0000313" key="2">
    <source>
        <dbReference type="EMBL" id="EGD57053.1"/>
    </source>
</evidence>
<feature type="chain" id="PRO_5038573123" evidence="1">
    <location>
        <begin position="31"/>
        <end position="138"/>
    </location>
</feature>
<comment type="caution">
    <text evidence="2">The sequence shown here is derived from an EMBL/GenBank/DDBJ whole genome shotgun (WGS) entry which is preliminary data.</text>
</comment>
<dbReference type="AlphaFoldDB" id="F1YDW3"/>
<feature type="signal peptide" evidence="1">
    <location>
        <begin position="1"/>
        <end position="30"/>
    </location>
</feature>
<proteinExistence type="predicted"/>
<dbReference type="RefSeq" id="WP_009677618.1">
    <property type="nucleotide sequence ID" value="NZ_AEUD01000001.1"/>
</dbReference>
<dbReference type="InterPro" id="IPR038468">
    <property type="entry name" value="MmpS_C"/>
</dbReference>